<dbReference type="InterPro" id="IPR051784">
    <property type="entry name" value="Nod_factor_ABC_transporter"/>
</dbReference>
<feature type="transmembrane region" description="Helical" evidence="5">
    <location>
        <begin position="260"/>
        <end position="278"/>
    </location>
</feature>
<name>A0ABT7UEZ8_9FIRM</name>
<evidence type="ECO:0000256" key="1">
    <source>
        <dbReference type="ARBA" id="ARBA00004141"/>
    </source>
</evidence>
<dbReference type="PANTHER" id="PTHR43229">
    <property type="entry name" value="NODULATION PROTEIN J"/>
    <property type="match status" value="1"/>
</dbReference>
<keyword evidence="8" id="KW-1185">Reference proteome</keyword>
<feature type="transmembrane region" description="Helical" evidence="5">
    <location>
        <begin position="58"/>
        <end position="80"/>
    </location>
</feature>
<evidence type="ECO:0000259" key="6">
    <source>
        <dbReference type="PROSITE" id="PS51012"/>
    </source>
</evidence>
<feature type="transmembrane region" description="Helical" evidence="5">
    <location>
        <begin position="101"/>
        <end position="128"/>
    </location>
</feature>
<keyword evidence="4 5" id="KW-0472">Membrane</keyword>
<feature type="domain" description="ABC transmembrane type-2" evidence="6">
    <location>
        <begin position="17"/>
        <end position="282"/>
    </location>
</feature>
<accession>A0ABT7UEZ8</accession>
<sequence>MIIFASRVLKIYLRDKTAVFFSLLSSFIIIGLYILFLGETYSSSFEQIGNIHQLMDQWVMAGLLATTSVSTSVATLSVMVDDQYQKRQKDFYCTPIKKTALAGGYFMASLIISFFLSLITLFFAQIYILINKGSWFSFSVYMQIIVILLLTVLMNSSMMFFISSFFKSNHAFSTATSIIGTLIGFLTGIYIPIGTLPEIIQWVIKIFPTSHGAVLLRQTMMNSTMNQSFQQLPQTAVVEFQNILGITYQFENITLTPMCHYFYLIIFTIIFFIGAVYIHSRQRQ</sequence>
<protein>
    <submittedName>
        <fullName evidence="7">ABC transporter permease</fullName>
    </submittedName>
</protein>
<gene>
    <name evidence="7" type="ORF">QUV98_00085</name>
</gene>
<reference evidence="8" key="1">
    <citation type="submission" date="2023-06" db="EMBL/GenBank/DDBJ databases">
        <title>Identification and characterization of horizontal gene transfer across gut microbiota members of farm animals based on homology search.</title>
        <authorList>
            <person name="Zeman M."/>
            <person name="Kubasova T."/>
            <person name="Jahodarova E."/>
            <person name="Nykrynova M."/>
            <person name="Rychlik I."/>
        </authorList>
    </citation>
    <scope>NUCLEOTIDE SEQUENCE [LARGE SCALE GENOMIC DNA]</scope>
    <source>
        <strain evidence="8">ET341</strain>
    </source>
</reference>
<feature type="transmembrane region" description="Helical" evidence="5">
    <location>
        <begin position="174"/>
        <end position="193"/>
    </location>
</feature>
<reference evidence="7 8" key="2">
    <citation type="submission" date="2023-06" db="EMBL/GenBank/DDBJ databases">
        <authorList>
            <person name="Zeman M."/>
            <person name="Kubasova T."/>
            <person name="Jahodarova E."/>
            <person name="Nykrynova M."/>
            <person name="Rychlik I."/>
        </authorList>
    </citation>
    <scope>NUCLEOTIDE SEQUENCE [LARGE SCALE GENOMIC DNA]</scope>
    <source>
        <strain evidence="7 8">ET341</strain>
    </source>
</reference>
<dbReference type="Proteomes" id="UP001529275">
    <property type="component" value="Unassembled WGS sequence"/>
</dbReference>
<dbReference type="RefSeq" id="WP_289526961.1">
    <property type="nucleotide sequence ID" value="NZ_JAUDCK010000001.1"/>
</dbReference>
<feature type="transmembrane region" description="Helical" evidence="5">
    <location>
        <begin position="20"/>
        <end position="38"/>
    </location>
</feature>
<organism evidence="7 8">
    <name type="scientific">Massilimicrobiota timonensis</name>
    <dbReference type="NCBI Taxonomy" id="1776392"/>
    <lineage>
        <taxon>Bacteria</taxon>
        <taxon>Bacillati</taxon>
        <taxon>Bacillota</taxon>
        <taxon>Erysipelotrichia</taxon>
        <taxon>Erysipelotrichales</taxon>
        <taxon>Erysipelotrichaceae</taxon>
        <taxon>Massilimicrobiota</taxon>
    </lineage>
</organism>
<evidence type="ECO:0000256" key="2">
    <source>
        <dbReference type="ARBA" id="ARBA00022692"/>
    </source>
</evidence>
<evidence type="ECO:0000256" key="5">
    <source>
        <dbReference type="SAM" id="Phobius"/>
    </source>
</evidence>
<evidence type="ECO:0000313" key="7">
    <source>
        <dbReference type="EMBL" id="MDM8194725.1"/>
    </source>
</evidence>
<dbReference type="EMBL" id="JAUDCK010000001">
    <property type="protein sequence ID" value="MDM8194725.1"/>
    <property type="molecule type" value="Genomic_DNA"/>
</dbReference>
<dbReference type="PANTHER" id="PTHR43229:SF2">
    <property type="entry name" value="NODULATION PROTEIN J"/>
    <property type="match status" value="1"/>
</dbReference>
<dbReference type="InterPro" id="IPR047817">
    <property type="entry name" value="ABC2_TM_bact-type"/>
</dbReference>
<dbReference type="PROSITE" id="PS51012">
    <property type="entry name" value="ABC_TM2"/>
    <property type="match status" value="1"/>
</dbReference>
<evidence type="ECO:0000313" key="8">
    <source>
        <dbReference type="Proteomes" id="UP001529275"/>
    </source>
</evidence>
<proteinExistence type="predicted"/>
<dbReference type="InterPro" id="IPR013525">
    <property type="entry name" value="ABC2_TM"/>
</dbReference>
<comment type="caution">
    <text evidence="7">The sequence shown here is derived from an EMBL/GenBank/DDBJ whole genome shotgun (WGS) entry which is preliminary data.</text>
</comment>
<dbReference type="Pfam" id="PF12698">
    <property type="entry name" value="ABC2_membrane_3"/>
    <property type="match status" value="1"/>
</dbReference>
<keyword evidence="2 5" id="KW-0812">Transmembrane</keyword>
<comment type="subcellular location">
    <subcellularLocation>
        <location evidence="1">Membrane</location>
        <topology evidence="1">Multi-pass membrane protein</topology>
    </subcellularLocation>
</comment>
<feature type="transmembrane region" description="Helical" evidence="5">
    <location>
        <begin position="140"/>
        <end position="162"/>
    </location>
</feature>
<evidence type="ECO:0000256" key="3">
    <source>
        <dbReference type="ARBA" id="ARBA00022989"/>
    </source>
</evidence>
<evidence type="ECO:0000256" key="4">
    <source>
        <dbReference type="ARBA" id="ARBA00023136"/>
    </source>
</evidence>
<keyword evidence="3 5" id="KW-1133">Transmembrane helix</keyword>